<sequence>MQGAVRDRECERAKKTYIKRKVPLFFALESCGRNPIRLIKCLQVDAVLCFSV</sequence>
<dbReference type="EMBL" id="BPVZ01000495">
    <property type="protein sequence ID" value="GKV51389.1"/>
    <property type="molecule type" value="Genomic_DNA"/>
</dbReference>
<keyword evidence="2" id="KW-1185">Reference proteome</keyword>
<accession>A0AAV5MQH1</accession>
<protein>
    <submittedName>
        <fullName evidence="1">Uncharacterized protein</fullName>
    </submittedName>
</protein>
<evidence type="ECO:0000313" key="2">
    <source>
        <dbReference type="Proteomes" id="UP001054252"/>
    </source>
</evidence>
<reference evidence="1 2" key="1">
    <citation type="journal article" date="2021" name="Commun. Biol.">
        <title>The genome of Shorea leprosula (Dipterocarpaceae) highlights the ecological relevance of drought in aseasonal tropical rainforests.</title>
        <authorList>
            <person name="Ng K.K.S."/>
            <person name="Kobayashi M.J."/>
            <person name="Fawcett J.A."/>
            <person name="Hatakeyama M."/>
            <person name="Paape T."/>
            <person name="Ng C.H."/>
            <person name="Ang C.C."/>
            <person name="Tnah L.H."/>
            <person name="Lee C.T."/>
            <person name="Nishiyama T."/>
            <person name="Sese J."/>
            <person name="O'Brien M.J."/>
            <person name="Copetti D."/>
            <person name="Mohd Noor M.I."/>
            <person name="Ong R.C."/>
            <person name="Putra M."/>
            <person name="Sireger I.Z."/>
            <person name="Indrioko S."/>
            <person name="Kosugi Y."/>
            <person name="Izuno A."/>
            <person name="Isagi Y."/>
            <person name="Lee S.L."/>
            <person name="Shimizu K.K."/>
        </authorList>
    </citation>
    <scope>NUCLEOTIDE SEQUENCE [LARGE SCALE GENOMIC DNA]</scope>
    <source>
        <strain evidence="1">214</strain>
    </source>
</reference>
<name>A0AAV5MQH1_9ROSI</name>
<comment type="caution">
    <text evidence="1">The sequence shown here is derived from an EMBL/GenBank/DDBJ whole genome shotgun (WGS) entry which is preliminary data.</text>
</comment>
<dbReference type="Proteomes" id="UP001054252">
    <property type="component" value="Unassembled WGS sequence"/>
</dbReference>
<proteinExistence type="predicted"/>
<gene>
    <name evidence="1" type="ORF">SLEP1_g58051</name>
</gene>
<organism evidence="1 2">
    <name type="scientific">Rubroshorea leprosula</name>
    <dbReference type="NCBI Taxonomy" id="152421"/>
    <lineage>
        <taxon>Eukaryota</taxon>
        <taxon>Viridiplantae</taxon>
        <taxon>Streptophyta</taxon>
        <taxon>Embryophyta</taxon>
        <taxon>Tracheophyta</taxon>
        <taxon>Spermatophyta</taxon>
        <taxon>Magnoliopsida</taxon>
        <taxon>eudicotyledons</taxon>
        <taxon>Gunneridae</taxon>
        <taxon>Pentapetalae</taxon>
        <taxon>rosids</taxon>
        <taxon>malvids</taxon>
        <taxon>Malvales</taxon>
        <taxon>Dipterocarpaceae</taxon>
        <taxon>Rubroshorea</taxon>
    </lineage>
</organism>
<dbReference type="AlphaFoldDB" id="A0AAV5MQH1"/>
<evidence type="ECO:0000313" key="1">
    <source>
        <dbReference type="EMBL" id="GKV51389.1"/>
    </source>
</evidence>